<dbReference type="InterPro" id="IPR000620">
    <property type="entry name" value="EamA_dom"/>
</dbReference>
<comment type="similarity">
    <text evidence="1">Belongs to the EamA transporter family.</text>
</comment>
<keyword evidence="2" id="KW-0812">Transmembrane</keyword>
<dbReference type="KEGG" id="rcr:NCTC10994_04000"/>
<protein>
    <submittedName>
        <fullName evidence="4">Hypothetical membrane protein</fullName>
    </submittedName>
</protein>
<keyword evidence="5" id="KW-1185">Reference proteome</keyword>
<evidence type="ECO:0000313" key="4">
    <source>
        <dbReference type="EMBL" id="SQI38760.1"/>
    </source>
</evidence>
<feature type="domain" description="EamA" evidence="3">
    <location>
        <begin position="145"/>
        <end position="275"/>
    </location>
</feature>
<dbReference type="SUPFAM" id="SSF103481">
    <property type="entry name" value="Multidrug resistance efflux transporter EmrE"/>
    <property type="match status" value="2"/>
</dbReference>
<evidence type="ECO:0000259" key="3">
    <source>
        <dbReference type="Pfam" id="PF00892"/>
    </source>
</evidence>
<feature type="transmembrane region" description="Helical" evidence="2">
    <location>
        <begin position="21"/>
        <end position="42"/>
    </location>
</feature>
<dbReference type="EMBL" id="LS483468">
    <property type="protein sequence ID" value="SQI38760.1"/>
    <property type="molecule type" value="Genomic_DNA"/>
</dbReference>
<evidence type="ECO:0000256" key="2">
    <source>
        <dbReference type="SAM" id="Phobius"/>
    </source>
</evidence>
<keyword evidence="2" id="KW-1133">Transmembrane helix</keyword>
<dbReference type="InterPro" id="IPR037185">
    <property type="entry name" value="EmrE-like"/>
</dbReference>
<feature type="transmembrane region" description="Helical" evidence="2">
    <location>
        <begin position="144"/>
        <end position="165"/>
    </location>
</feature>
<feature type="transmembrane region" description="Helical" evidence="2">
    <location>
        <begin position="108"/>
        <end position="124"/>
    </location>
</feature>
<evidence type="ECO:0000313" key="5">
    <source>
        <dbReference type="Proteomes" id="UP000249091"/>
    </source>
</evidence>
<gene>
    <name evidence="4" type="ORF">NCTC10994_04000</name>
</gene>
<feature type="domain" description="EamA" evidence="3">
    <location>
        <begin position="1"/>
        <end position="125"/>
    </location>
</feature>
<feature type="transmembrane region" description="Helical" evidence="2">
    <location>
        <begin position="205"/>
        <end position="225"/>
    </location>
</feature>
<proteinExistence type="inferred from homology"/>
<name>A0A2X4V0C9_9NOCA</name>
<dbReference type="GO" id="GO:0016020">
    <property type="term" value="C:membrane"/>
    <property type="evidence" value="ECO:0007669"/>
    <property type="project" value="InterPro"/>
</dbReference>
<dbReference type="Pfam" id="PF00892">
    <property type="entry name" value="EamA"/>
    <property type="match status" value="2"/>
</dbReference>
<keyword evidence="2" id="KW-0472">Membrane</keyword>
<dbReference type="AlphaFoldDB" id="A0A2X4V0C9"/>
<feature type="transmembrane region" description="Helical" evidence="2">
    <location>
        <begin position="259"/>
        <end position="277"/>
    </location>
</feature>
<dbReference type="Proteomes" id="UP000249091">
    <property type="component" value="Chromosome 1"/>
</dbReference>
<feature type="transmembrane region" description="Helical" evidence="2">
    <location>
        <begin position="54"/>
        <end position="75"/>
    </location>
</feature>
<organism evidence="4 5">
    <name type="scientific">Rhodococcus coprophilus</name>
    <dbReference type="NCBI Taxonomy" id="38310"/>
    <lineage>
        <taxon>Bacteria</taxon>
        <taxon>Bacillati</taxon>
        <taxon>Actinomycetota</taxon>
        <taxon>Actinomycetes</taxon>
        <taxon>Mycobacteriales</taxon>
        <taxon>Nocardiaceae</taxon>
        <taxon>Rhodococcus</taxon>
    </lineage>
</organism>
<sequence>MVAALAYGLSDFAGGASSRRASALGVIAITYPVSLVVSLLVAPFVGGGPTAASLGWGAVSGIAGGIAIWWFYLALASGPMSVVSPLTAILVAGIPVLVGISLGERPGLLSYVGIVVAVVAVALVSRESDETVVGSEHPRFTVKVAWLTVGSGIAFALSFITLGQIDEGTGLWGLVASRLTATLVVWSVIAVVWRKVVWPTRDMVPILLGIGTLDVLANGALIFAYQQGMLSLVSVVAALYPAATVLLAMIVLGERVGRLRLVGMIAAGVAVALISVAA</sequence>
<feature type="transmembrane region" description="Helical" evidence="2">
    <location>
        <begin position="171"/>
        <end position="193"/>
    </location>
</feature>
<feature type="transmembrane region" description="Helical" evidence="2">
    <location>
        <begin position="82"/>
        <end position="102"/>
    </location>
</feature>
<feature type="transmembrane region" description="Helical" evidence="2">
    <location>
        <begin position="231"/>
        <end position="252"/>
    </location>
</feature>
<evidence type="ECO:0000256" key="1">
    <source>
        <dbReference type="ARBA" id="ARBA00007362"/>
    </source>
</evidence>
<accession>A0A2X4V0C9</accession>
<reference evidence="4 5" key="1">
    <citation type="submission" date="2018-06" db="EMBL/GenBank/DDBJ databases">
        <authorList>
            <consortium name="Pathogen Informatics"/>
            <person name="Doyle S."/>
        </authorList>
    </citation>
    <scope>NUCLEOTIDE SEQUENCE [LARGE SCALE GENOMIC DNA]</scope>
    <source>
        <strain evidence="4 5">NCTC10994</strain>
    </source>
</reference>
<dbReference type="STRING" id="1219011.GCA_001895045_01408"/>